<evidence type="ECO:0000313" key="3">
    <source>
        <dbReference type="EMBL" id="KAL2559179.1"/>
    </source>
</evidence>
<keyword evidence="2" id="KW-0472">Membrane</keyword>
<comment type="caution">
    <text evidence="3">The sequence shown here is derived from an EMBL/GenBank/DDBJ whole genome shotgun (WGS) entry which is preliminary data.</text>
</comment>
<protein>
    <submittedName>
        <fullName evidence="3">Uncharacterized protein</fullName>
    </submittedName>
</protein>
<dbReference type="AlphaFoldDB" id="A0ABD1XB41"/>
<evidence type="ECO:0000256" key="2">
    <source>
        <dbReference type="SAM" id="Phobius"/>
    </source>
</evidence>
<reference evidence="4" key="1">
    <citation type="submission" date="2024-07" db="EMBL/GenBank/DDBJ databases">
        <title>Two chromosome-level genome assemblies of Korean endemic species Abeliophyllum distichum and Forsythia ovata (Oleaceae).</title>
        <authorList>
            <person name="Jang H."/>
        </authorList>
    </citation>
    <scope>NUCLEOTIDE SEQUENCE [LARGE SCALE GENOMIC DNA]</scope>
</reference>
<feature type="compositionally biased region" description="Basic and acidic residues" evidence="1">
    <location>
        <begin position="151"/>
        <end position="160"/>
    </location>
</feature>
<keyword evidence="4" id="KW-1185">Reference proteome</keyword>
<gene>
    <name evidence="3" type="ORF">Fot_03918</name>
</gene>
<dbReference type="EMBL" id="JBFOLJ010000001">
    <property type="protein sequence ID" value="KAL2559179.1"/>
    <property type="molecule type" value="Genomic_DNA"/>
</dbReference>
<evidence type="ECO:0000256" key="1">
    <source>
        <dbReference type="SAM" id="MobiDB-lite"/>
    </source>
</evidence>
<dbReference type="PANTHER" id="PTHR33333:SF32">
    <property type="entry name" value="PSAD1"/>
    <property type="match status" value="1"/>
</dbReference>
<accession>A0ABD1XB41</accession>
<organism evidence="3 4">
    <name type="scientific">Forsythia ovata</name>
    <dbReference type="NCBI Taxonomy" id="205694"/>
    <lineage>
        <taxon>Eukaryota</taxon>
        <taxon>Viridiplantae</taxon>
        <taxon>Streptophyta</taxon>
        <taxon>Embryophyta</taxon>
        <taxon>Tracheophyta</taxon>
        <taxon>Spermatophyta</taxon>
        <taxon>Magnoliopsida</taxon>
        <taxon>eudicotyledons</taxon>
        <taxon>Gunneridae</taxon>
        <taxon>Pentapetalae</taxon>
        <taxon>asterids</taxon>
        <taxon>lamiids</taxon>
        <taxon>Lamiales</taxon>
        <taxon>Oleaceae</taxon>
        <taxon>Forsythieae</taxon>
        <taxon>Forsythia</taxon>
    </lineage>
</organism>
<keyword evidence="2" id="KW-1133">Transmembrane helix</keyword>
<keyword evidence="2" id="KW-0812">Transmembrane</keyword>
<name>A0ABD1XB41_9LAMI</name>
<feature type="transmembrane region" description="Helical" evidence="2">
    <location>
        <begin position="115"/>
        <end position="136"/>
    </location>
</feature>
<dbReference type="InterPro" id="IPR039926">
    <property type="entry name" value="Egg_app_1"/>
</dbReference>
<sequence>MESMTNYVLEMLKKLGAESMIENVQTQVKLKGIEAVSTMKNFKEKLDKTGTTYEVMNYLQEKLKKLGAESMMENVKMQVILKGMEAVSAIKIFIEKLDMTGNTYKVMNYLQQKLAHSQFIVIIIVVVVLVVFVSSFGGKAGSKTMKAPGKKTGERISRNKFENDPRSYFQNLRGKKNKLN</sequence>
<feature type="region of interest" description="Disordered" evidence="1">
    <location>
        <begin position="139"/>
        <end position="160"/>
    </location>
</feature>
<evidence type="ECO:0000313" key="4">
    <source>
        <dbReference type="Proteomes" id="UP001604277"/>
    </source>
</evidence>
<proteinExistence type="predicted"/>
<dbReference type="PANTHER" id="PTHR33333">
    <property type="entry name" value="ERYTHROCYTE MEMBRANE PROTEIN 1-LIKE"/>
    <property type="match status" value="1"/>
</dbReference>
<dbReference type="Proteomes" id="UP001604277">
    <property type="component" value="Unassembled WGS sequence"/>
</dbReference>